<keyword evidence="3" id="KW-1185">Reference proteome</keyword>
<sequence>MITPNYPSTLPDHSDHSKISKQKQQLSTCSQHSRKEFEVFQSSFRPEGAAFPPMIGPVARFYEDVLSRAPGTRTRSADVHAAYCAWSEQAREPVISPRVLAICMRAIGHERVHSNGRWFQDLAFADCIDGRADLSNISRVRREGEAGMAVRQHIQRVDSALELLLQVRRDLERIDTAATLAN</sequence>
<feature type="region of interest" description="Disordered" evidence="1">
    <location>
        <begin position="1"/>
        <end position="21"/>
    </location>
</feature>
<evidence type="ECO:0000256" key="1">
    <source>
        <dbReference type="SAM" id="MobiDB-lite"/>
    </source>
</evidence>
<gene>
    <name evidence="2" type="ORF">M9978_09465</name>
</gene>
<protein>
    <submittedName>
        <fullName evidence="2">Uncharacterized protein</fullName>
    </submittedName>
</protein>
<comment type="caution">
    <text evidence="2">The sequence shown here is derived from an EMBL/GenBank/DDBJ whole genome shotgun (WGS) entry which is preliminary data.</text>
</comment>
<organism evidence="2 3">
    <name type="scientific">Sphingomonas tagetis</name>
    <dbReference type="NCBI Taxonomy" id="2949092"/>
    <lineage>
        <taxon>Bacteria</taxon>
        <taxon>Pseudomonadati</taxon>
        <taxon>Pseudomonadota</taxon>
        <taxon>Alphaproteobacteria</taxon>
        <taxon>Sphingomonadales</taxon>
        <taxon>Sphingomonadaceae</taxon>
        <taxon>Sphingomonas</taxon>
    </lineage>
</organism>
<reference evidence="2" key="1">
    <citation type="submission" date="2022-05" db="EMBL/GenBank/DDBJ databases">
        <title>Sphingomonas sp. strain MG17 Genome sequencing and assembly.</title>
        <authorList>
            <person name="Kim I."/>
        </authorList>
    </citation>
    <scope>NUCLEOTIDE SEQUENCE</scope>
    <source>
        <strain evidence="2">MG17</strain>
    </source>
</reference>
<name>A0A9X2HQD6_9SPHN</name>
<evidence type="ECO:0000313" key="3">
    <source>
        <dbReference type="Proteomes" id="UP001139451"/>
    </source>
</evidence>
<dbReference type="AlphaFoldDB" id="A0A9X2HQD6"/>
<proteinExistence type="predicted"/>
<accession>A0A9X2HQD6</accession>
<evidence type="ECO:0000313" key="2">
    <source>
        <dbReference type="EMBL" id="MCP3730655.1"/>
    </source>
</evidence>
<dbReference type="EMBL" id="JAMLDX010000006">
    <property type="protein sequence ID" value="MCP3730655.1"/>
    <property type="molecule type" value="Genomic_DNA"/>
</dbReference>
<dbReference type="RefSeq" id="WP_254292787.1">
    <property type="nucleotide sequence ID" value="NZ_JAMLDX010000006.1"/>
</dbReference>
<dbReference type="Proteomes" id="UP001139451">
    <property type="component" value="Unassembled WGS sequence"/>
</dbReference>